<name>A0ABY4GKM7_9BACI</name>
<sequence>MCFATLYPDHVAKIVLLDQGHKKMPLFPKEYGLFRFAIPLVSVFESVFGNAFVKIIEKPFLAVESEVEKEQSMEKFCDRFYLEESDYIRKAFREEVPVNREGIRLLFGYYRLHLPKLLHRITAPCLLIYASFKDKNMKEEQVTAKEIEHLQPNQNIELFKMDTQHYMHWEDEECLVKIKAFLLD</sequence>
<dbReference type="EMBL" id="CP095071">
    <property type="protein sequence ID" value="UOQ84753.1"/>
    <property type="molecule type" value="Genomic_DNA"/>
</dbReference>
<dbReference type="Proteomes" id="UP000831537">
    <property type="component" value="Chromosome"/>
</dbReference>
<dbReference type="SUPFAM" id="SSF53474">
    <property type="entry name" value="alpha/beta-Hydrolases"/>
    <property type="match status" value="1"/>
</dbReference>
<reference evidence="1 2" key="1">
    <citation type="submission" date="2022-04" db="EMBL/GenBank/DDBJ databases">
        <title>Gracilibacillus sp. isolated from saltern.</title>
        <authorList>
            <person name="Won M."/>
            <person name="Lee C.-M."/>
            <person name="Woen H.-Y."/>
            <person name="Kwon S.-W."/>
        </authorList>
    </citation>
    <scope>NUCLEOTIDE SEQUENCE [LARGE SCALE GENOMIC DNA]</scope>
    <source>
        <strain evidence="1 2">SSPM10-3</strain>
    </source>
</reference>
<evidence type="ECO:0008006" key="3">
    <source>
        <dbReference type="Google" id="ProtNLM"/>
    </source>
</evidence>
<keyword evidence="2" id="KW-1185">Reference proteome</keyword>
<gene>
    <name evidence="1" type="ORF">MUN87_19185</name>
</gene>
<evidence type="ECO:0000313" key="2">
    <source>
        <dbReference type="Proteomes" id="UP000831537"/>
    </source>
</evidence>
<protein>
    <recommendedName>
        <fullName evidence="3">Alpha/beta hydrolase</fullName>
    </recommendedName>
</protein>
<proteinExistence type="predicted"/>
<organism evidence="1 2">
    <name type="scientific">Gracilibacillus salinarum</name>
    <dbReference type="NCBI Taxonomy" id="2932255"/>
    <lineage>
        <taxon>Bacteria</taxon>
        <taxon>Bacillati</taxon>
        <taxon>Bacillota</taxon>
        <taxon>Bacilli</taxon>
        <taxon>Bacillales</taxon>
        <taxon>Bacillaceae</taxon>
        <taxon>Gracilibacillus</taxon>
    </lineage>
</organism>
<dbReference type="RefSeq" id="WP_244742954.1">
    <property type="nucleotide sequence ID" value="NZ_CP095071.1"/>
</dbReference>
<dbReference type="Gene3D" id="3.40.50.1820">
    <property type="entry name" value="alpha/beta hydrolase"/>
    <property type="match status" value="1"/>
</dbReference>
<evidence type="ECO:0000313" key="1">
    <source>
        <dbReference type="EMBL" id="UOQ84753.1"/>
    </source>
</evidence>
<dbReference type="InterPro" id="IPR029058">
    <property type="entry name" value="AB_hydrolase_fold"/>
</dbReference>
<accession>A0ABY4GKM7</accession>